<evidence type="ECO:0000313" key="2">
    <source>
        <dbReference type="Proteomes" id="UP000236604"/>
    </source>
</evidence>
<keyword evidence="2" id="KW-1185">Reference proteome</keyword>
<evidence type="ECO:0000313" key="1">
    <source>
        <dbReference type="EMBL" id="PNS00093.1"/>
    </source>
</evidence>
<dbReference type="AlphaFoldDB" id="A0A2K1PBC2"/>
<dbReference type="Proteomes" id="UP000236604">
    <property type="component" value="Unassembled WGS sequence"/>
</dbReference>
<accession>A0A2K1PBC2</accession>
<name>A0A2K1PBC2_9BACT</name>
<dbReference type="EMBL" id="AZRN01000012">
    <property type="protein sequence ID" value="PNS00093.1"/>
    <property type="molecule type" value="Genomic_DNA"/>
</dbReference>
<gene>
    <name evidence="1" type="ORF">X927_03520</name>
</gene>
<reference evidence="1 2" key="1">
    <citation type="submission" date="2013-12" db="EMBL/GenBank/DDBJ databases">
        <title>Comparative genomics of Petrotoga isolates.</title>
        <authorList>
            <person name="Nesbo C.L."/>
            <person name="Charchuk R."/>
            <person name="Chow K."/>
        </authorList>
    </citation>
    <scope>NUCLEOTIDE SEQUENCE [LARGE SCALE GENOMIC DNA]</scope>
    <source>
        <strain evidence="1 2">DSM 14811</strain>
    </source>
</reference>
<dbReference type="RefSeq" id="WP_103076703.1">
    <property type="nucleotide sequence ID" value="NZ_AZRN01000012.1"/>
</dbReference>
<organism evidence="1 2">
    <name type="scientific">Petrotoga mexicana DSM 14811</name>
    <dbReference type="NCBI Taxonomy" id="1122954"/>
    <lineage>
        <taxon>Bacteria</taxon>
        <taxon>Thermotogati</taxon>
        <taxon>Thermotogota</taxon>
        <taxon>Thermotogae</taxon>
        <taxon>Petrotogales</taxon>
        <taxon>Petrotogaceae</taxon>
        <taxon>Petrotoga</taxon>
    </lineage>
</organism>
<sequence length="422" mass="48872">MRSLCCKNYFVFLLIIISVSLLFSQSFEVNGWINYDFEDPTNLIQGRLVSPLMGGNFIASGGFKRDNYVIPPYTDILHNNYWFWNEGYYSYESNLFNLDIGLKQNSAGPGNIYKLFVDDNSDFSYPTLNIIAQGTQGKVKVENLWGGLRLYEYENHPTKSLNYRAIVISPFEGLEIAYEESILYLDRYFDPFYFFAPLPLPAVQESFHMSTAPWYSEFDDNSLIGGWIKYTMKDSNIYFEILIDDINMNRFLQPNSYQNPDKLAFLGGFSTKKGFFNIFFEIAGATAFTFQRTEDEFTYEYVIFEGSDLSLENNMIGYVHGENNLATAVRLEYNKSKWFAQIDYEFLMHGTRDLEQPWYGDEMPNSTQWLTGELETVHSLTLLLEHRFQNISSVIEELNLGIRFGVIGNKPFLGTTFSTSFL</sequence>
<proteinExistence type="predicted"/>
<comment type="caution">
    <text evidence="1">The sequence shown here is derived from an EMBL/GenBank/DDBJ whole genome shotgun (WGS) entry which is preliminary data.</text>
</comment>
<evidence type="ECO:0008006" key="3">
    <source>
        <dbReference type="Google" id="ProtNLM"/>
    </source>
</evidence>
<protein>
    <recommendedName>
        <fullName evidence="3">Capsule assembly protein Wzi</fullName>
    </recommendedName>
</protein>